<dbReference type="Pfam" id="PF02669">
    <property type="entry name" value="KdpC"/>
    <property type="match status" value="1"/>
</dbReference>
<keyword evidence="10 11" id="KW-0472">Membrane</keyword>
<keyword evidence="2 11" id="KW-1003">Cell membrane</keyword>
<dbReference type="GO" id="GO:0005886">
    <property type="term" value="C:plasma membrane"/>
    <property type="evidence" value="ECO:0007669"/>
    <property type="project" value="UniProtKB-SubCell"/>
</dbReference>
<keyword evidence="1 11" id="KW-0813">Transport</keyword>
<sequence>MLSQFRPALVVFLALTAVTGVAYPLVVTVVANVAFPRQAQGSLIEVDGKAVGSSLIGQGFTDPKYFWGRPSAASYNGAASTGSNLGPTNPAQLDAVKGRIEAMQAAHGADKRVPIDLVTASGSGLDPHISPAAIEYQLERVAKQRGMKVDEVRPLVAQATAGRTFGLLGEPRVNVLELNLALDAAQSAD</sequence>
<dbReference type="Proteomes" id="UP000326837">
    <property type="component" value="Chromosome"/>
</dbReference>
<comment type="subunit">
    <text evidence="11">The system is composed of three essential subunits: KdpA, KdpB and KdpC.</text>
</comment>
<comment type="subcellular location">
    <subcellularLocation>
        <location evidence="11">Cell membrane</location>
        <topology evidence="11">Single-pass membrane protein</topology>
    </subcellularLocation>
</comment>
<dbReference type="KEGG" id="lpav:PLANPX_0852"/>
<evidence type="ECO:0000256" key="10">
    <source>
        <dbReference type="ARBA" id="ARBA00023136"/>
    </source>
</evidence>
<dbReference type="HAMAP" id="MF_00276">
    <property type="entry name" value="KdpC"/>
    <property type="match status" value="1"/>
</dbReference>
<dbReference type="NCBIfam" id="TIGR00681">
    <property type="entry name" value="kdpC"/>
    <property type="match status" value="1"/>
</dbReference>
<keyword evidence="9 11" id="KW-0406">Ion transport</keyword>
<evidence type="ECO:0000256" key="9">
    <source>
        <dbReference type="ARBA" id="ARBA00023065"/>
    </source>
</evidence>
<keyword evidence="3 11" id="KW-0633">Potassium transport</keyword>
<evidence type="ECO:0000256" key="3">
    <source>
        <dbReference type="ARBA" id="ARBA00022538"/>
    </source>
</evidence>
<comment type="function">
    <text evidence="11">Part of the high-affinity ATP-driven potassium transport (or Kdp) system, which catalyzes the hydrolysis of ATP coupled with the electrogenic transport of potassium into the cytoplasm. This subunit acts as a catalytic chaperone that increases the ATP-binding affinity of the ATP-hydrolyzing subunit KdpB by the formation of a transient KdpB/KdpC/ATP ternary complex.</text>
</comment>
<keyword evidence="6 11" id="KW-0067">ATP-binding</keyword>
<reference evidence="13" key="1">
    <citation type="submission" date="2019-10" db="EMBL/GenBank/DDBJ databases">
        <title>Lacipirellula parvula gen. nov., sp. nov., representing a lineage of planctomycetes widespread in freshwater anoxic habitats, and description of the family Lacipirellulaceae.</title>
        <authorList>
            <person name="Dedysh S.N."/>
            <person name="Kulichevskaya I.S."/>
            <person name="Beletsky A.V."/>
            <person name="Rakitin A.L."/>
            <person name="Mardanov A.V."/>
            <person name="Ivanova A.A."/>
            <person name="Saltykova V.X."/>
            <person name="Rijpstra W.I.C."/>
            <person name="Sinninghe Damste J.S."/>
            <person name="Ravin N.V."/>
        </authorList>
    </citation>
    <scope>NUCLEOTIDE SEQUENCE [LARGE SCALE GENOMIC DNA]</scope>
    <source>
        <strain evidence="13">PX69</strain>
    </source>
</reference>
<proteinExistence type="inferred from homology"/>
<evidence type="ECO:0000256" key="2">
    <source>
        <dbReference type="ARBA" id="ARBA00022475"/>
    </source>
</evidence>
<dbReference type="EMBL" id="AP021861">
    <property type="protein sequence ID" value="BBO31240.1"/>
    <property type="molecule type" value="Genomic_DNA"/>
</dbReference>
<keyword evidence="4 11" id="KW-0812">Transmembrane</keyword>
<evidence type="ECO:0000256" key="6">
    <source>
        <dbReference type="ARBA" id="ARBA00022840"/>
    </source>
</evidence>
<dbReference type="AlphaFoldDB" id="A0A5K7X3Y6"/>
<dbReference type="GO" id="GO:0008556">
    <property type="term" value="F:P-type potassium transmembrane transporter activity"/>
    <property type="evidence" value="ECO:0007669"/>
    <property type="project" value="InterPro"/>
</dbReference>
<evidence type="ECO:0000256" key="7">
    <source>
        <dbReference type="ARBA" id="ARBA00022958"/>
    </source>
</evidence>
<evidence type="ECO:0000313" key="13">
    <source>
        <dbReference type="Proteomes" id="UP000326837"/>
    </source>
</evidence>
<dbReference type="GO" id="GO:0005524">
    <property type="term" value="F:ATP binding"/>
    <property type="evidence" value="ECO:0007669"/>
    <property type="project" value="UniProtKB-UniRule"/>
</dbReference>
<gene>
    <name evidence="11" type="primary">kdpC</name>
    <name evidence="12" type="ORF">PLANPX_0852</name>
</gene>
<evidence type="ECO:0000256" key="8">
    <source>
        <dbReference type="ARBA" id="ARBA00022989"/>
    </source>
</evidence>
<keyword evidence="5 11" id="KW-0547">Nucleotide-binding</keyword>
<comment type="similarity">
    <text evidence="11">Belongs to the KdpC family.</text>
</comment>
<dbReference type="PIRSF" id="PIRSF001296">
    <property type="entry name" value="K_ATPase_KdpC"/>
    <property type="match status" value="1"/>
</dbReference>
<keyword evidence="8 11" id="KW-1133">Transmembrane helix</keyword>
<dbReference type="GO" id="GO:0016787">
    <property type="term" value="F:hydrolase activity"/>
    <property type="evidence" value="ECO:0007669"/>
    <property type="project" value="UniProtKB-KW"/>
</dbReference>
<evidence type="ECO:0000256" key="1">
    <source>
        <dbReference type="ARBA" id="ARBA00022448"/>
    </source>
</evidence>
<dbReference type="RefSeq" id="WP_152097415.1">
    <property type="nucleotide sequence ID" value="NZ_AP021861.1"/>
</dbReference>
<keyword evidence="13" id="KW-1185">Reference proteome</keyword>
<evidence type="ECO:0000256" key="11">
    <source>
        <dbReference type="HAMAP-Rule" id="MF_00276"/>
    </source>
</evidence>
<evidence type="ECO:0000256" key="5">
    <source>
        <dbReference type="ARBA" id="ARBA00022741"/>
    </source>
</evidence>
<protein>
    <recommendedName>
        <fullName evidence="11">Potassium-transporting ATPase KdpC subunit</fullName>
    </recommendedName>
    <alternativeName>
        <fullName evidence="11">ATP phosphohydrolase [potassium-transporting] C chain</fullName>
    </alternativeName>
    <alternativeName>
        <fullName evidence="11">Potassium-binding and translocating subunit C</fullName>
    </alternativeName>
    <alternativeName>
        <fullName evidence="11">Potassium-translocating ATPase C chain</fullName>
    </alternativeName>
</protein>
<keyword evidence="7 11" id="KW-0630">Potassium</keyword>
<dbReference type="PANTHER" id="PTHR30042:SF2">
    <property type="entry name" value="POTASSIUM-TRANSPORTING ATPASE KDPC SUBUNIT"/>
    <property type="match status" value="1"/>
</dbReference>
<name>A0A5K7X3Y6_9BACT</name>
<organism evidence="12 13">
    <name type="scientific">Lacipirellula parvula</name>
    <dbReference type="NCBI Taxonomy" id="2650471"/>
    <lineage>
        <taxon>Bacteria</taxon>
        <taxon>Pseudomonadati</taxon>
        <taxon>Planctomycetota</taxon>
        <taxon>Planctomycetia</taxon>
        <taxon>Pirellulales</taxon>
        <taxon>Lacipirellulaceae</taxon>
        <taxon>Lacipirellula</taxon>
    </lineage>
</organism>
<dbReference type="NCBIfam" id="NF001454">
    <property type="entry name" value="PRK00315.1"/>
    <property type="match status" value="1"/>
</dbReference>
<evidence type="ECO:0000256" key="4">
    <source>
        <dbReference type="ARBA" id="ARBA00022692"/>
    </source>
</evidence>
<accession>A0A5K7X3Y6</accession>
<keyword evidence="12" id="KW-0378">Hydrolase</keyword>
<evidence type="ECO:0000313" key="12">
    <source>
        <dbReference type="EMBL" id="BBO31240.1"/>
    </source>
</evidence>
<dbReference type="InterPro" id="IPR003820">
    <property type="entry name" value="KdpC"/>
</dbReference>
<dbReference type="PANTHER" id="PTHR30042">
    <property type="entry name" value="POTASSIUM-TRANSPORTING ATPASE C CHAIN"/>
    <property type="match status" value="1"/>
</dbReference>